<dbReference type="Proteomes" id="UP000256873">
    <property type="component" value="Unassembled WGS sequence"/>
</dbReference>
<reference evidence="8 9" key="1">
    <citation type="submission" date="2017-10" db="EMBL/GenBank/DDBJ databases">
        <title>A large-scale comparative metagenomic study reveals the eutrophication-driven functional interactions in six Microcystis-epibionts communities.</title>
        <authorList>
            <person name="Li Q."/>
            <person name="Lin F."/>
        </authorList>
    </citation>
    <scope>NUCLEOTIDE SEQUENCE [LARGE SCALE GENOMIC DNA]</scope>
    <source>
        <strain evidence="8">TF09</strain>
    </source>
</reference>
<proteinExistence type="predicted"/>
<dbReference type="SUPFAM" id="SSF51120">
    <property type="entry name" value="beta-Roll"/>
    <property type="match status" value="1"/>
</dbReference>
<keyword evidence="4" id="KW-0732">Signal</keyword>
<evidence type="ECO:0000256" key="1">
    <source>
        <dbReference type="ARBA" id="ARBA00001913"/>
    </source>
</evidence>
<dbReference type="Pfam" id="PF08548">
    <property type="entry name" value="Peptidase_M10_C"/>
    <property type="match status" value="1"/>
</dbReference>
<feature type="domain" description="Calx-beta" evidence="7">
    <location>
        <begin position="824"/>
        <end position="923"/>
    </location>
</feature>
<comment type="cofactor">
    <cofactor evidence="1">
        <name>Ca(2+)</name>
        <dbReference type="ChEBI" id="CHEBI:29108"/>
    </cofactor>
</comment>
<feature type="domain" description="Calx-beta" evidence="7">
    <location>
        <begin position="481"/>
        <end position="588"/>
    </location>
</feature>
<protein>
    <recommendedName>
        <fullName evidence="7">Calx-beta domain-containing protein</fullName>
    </recommendedName>
</protein>
<organism evidence="8 9">
    <name type="scientific">Microcystis flos-aquae TF09</name>
    <dbReference type="NCBI Taxonomy" id="2060473"/>
    <lineage>
        <taxon>Bacteria</taxon>
        <taxon>Bacillati</taxon>
        <taxon>Cyanobacteriota</taxon>
        <taxon>Cyanophyceae</taxon>
        <taxon>Oscillatoriophycideae</taxon>
        <taxon>Chroococcales</taxon>
        <taxon>Microcystaceae</taxon>
        <taxon>Microcystis</taxon>
    </lineage>
</organism>
<dbReference type="InterPro" id="IPR003644">
    <property type="entry name" value="Calx_beta"/>
</dbReference>
<keyword evidence="3" id="KW-0964">Secreted</keyword>
<dbReference type="InterPro" id="IPR038081">
    <property type="entry name" value="CalX-like_sf"/>
</dbReference>
<dbReference type="PRINTS" id="PR00313">
    <property type="entry name" value="CABNDNGRPT"/>
</dbReference>
<feature type="domain" description="Calx-beta" evidence="7">
    <location>
        <begin position="714"/>
        <end position="811"/>
    </location>
</feature>
<feature type="domain" description="Calx-beta" evidence="7">
    <location>
        <begin position="1160"/>
        <end position="1259"/>
    </location>
</feature>
<dbReference type="GO" id="GO:0005615">
    <property type="term" value="C:extracellular space"/>
    <property type="evidence" value="ECO:0007669"/>
    <property type="project" value="InterPro"/>
</dbReference>
<evidence type="ECO:0000256" key="6">
    <source>
        <dbReference type="ARBA" id="ARBA00022837"/>
    </source>
</evidence>
<comment type="caution">
    <text evidence="8">The sequence shown here is derived from an EMBL/GenBank/DDBJ whole genome shotgun (WGS) entry which is preliminary data.</text>
</comment>
<dbReference type="Gene3D" id="2.60.40.2030">
    <property type="match status" value="9"/>
</dbReference>
<keyword evidence="5" id="KW-0677">Repeat</keyword>
<evidence type="ECO:0000256" key="5">
    <source>
        <dbReference type="ARBA" id="ARBA00022737"/>
    </source>
</evidence>
<dbReference type="InterPro" id="IPR001343">
    <property type="entry name" value="Hemolysn_Ca-bd"/>
</dbReference>
<gene>
    <name evidence="8" type="ORF">DWQ54_00415</name>
</gene>
<evidence type="ECO:0000256" key="4">
    <source>
        <dbReference type="ARBA" id="ARBA00022729"/>
    </source>
</evidence>
<evidence type="ECO:0000259" key="7">
    <source>
        <dbReference type="SMART" id="SM00237"/>
    </source>
</evidence>
<dbReference type="InterPro" id="IPR011049">
    <property type="entry name" value="Serralysin-like_metalloprot_C"/>
</dbReference>
<feature type="domain" description="Calx-beta" evidence="7">
    <location>
        <begin position="1272"/>
        <end position="1373"/>
    </location>
</feature>
<feature type="domain" description="Calx-beta" evidence="7">
    <location>
        <begin position="936"/>
        <end position="1035"/>
    </location>
</feature>
<keyword evidence="6" id="KW-0106">Calcium</keyword>
<dbReference type="Gene3D" id="2.150.10.10">
    <property type="entry name" value="Serralysin-like metalloprotease, C-terminal"/>
    <property type="match status" value="1"/>
</dbReference>
<dbReference type="SMART" id="SM00237">
    <property type="entry name" value="Calx_beta"/>
    <property type="match status" value="9"/>
</dbReference>
<dbReference type="InterPro" id="IPR026919">
    <property type="entry name" value="ADGRV1"/>
</dbReference>
<evidence type="ECO:0000256" key="3">
    <source>
        <dbReference type="ARBA" id="ARBA00022525"/>
    </source>
</evidence>
<name>A0A3E0L9H1_9CHRO</name>
<dbReference type="InterPro" id="IPR013858">
    <property type="entry name" value="Peptidase_M10B_C"/>
</dbReference>
<evidence type="ECO:0000256" key="2">
    <source>
        <dbReference type="ARBA" id="ARBA00004613"/>
    </source>
</evidence>
<dbReference type="PROSITE" id="PS00330">
    <property type="entry name" value="HEMOLYSIN_CALCIUM"/>
    <property type="match status" value="2"/>
</dbReference>
<evidence type="ECO:0000313" key="9">
    <source>
        <dbReference type="Proteomes" id="UP000256873"/>
    </source>
</evidence>
<comment type="subcellular location">
    <subcellularLocation>
        <location evidence="2">Secreted</location>
    </subcellularLocation>
</comment>
<dbReference type="PANTHER" id="PTHR46682">
    <property type="entry name" value="ADHESION G-PROTEIN COUPLED RECEPTOR V1"/>
    <property type="match status" value="1"/>
</dbReference>
<dbReference type="Pfam" id="PF03160">
    <property type="entry name" value="Calx-beta"/>
    <property type="match status" value="5"/>
</dbReference>
<feature type="domain" description="Calx-beta" evidence="7">
    <location>
        <begin position="601"/>
        <end position="701"/>
    </location>
</feature>
<dbReference type="EMBL" id="QQWC01000001">
    <property type="protein sequence ID" value="REJ44056.1"/>
    <property type="molecule type" value="Genomic_DNA"/>
</dbReference>
<dbReference type="GO" id="GO:0016020">
    <property type="term" value="C:membrane"/>
    <property type="evidence" value="ECO:0007669"/>
    <property type="project" value="InterPro"/>
</dbReference>
<evidence type="ECO:0000313" key="8">
    <source>
        <dbReference type="EMBL" id="REJ44056.1"/>
    </source>
</evidence>
<dbReference type="GO" id="GO:0005509">
    <property type="term" value="F:calcium ion binding"/>
    <property type="evidence" value="ECO:0007669"/>
    <property type="project" value="InterPro"/>
</dbReference>
<feature type="domain" description="Calx-beta" evidence="7">
    <location>
        <begin position="1048"/>
        <end position="1147"/>
    </location>
</feature>
<feature type="domain" description="Calx-beta" evidence="7">
    <location>
        <begin position="1389"/>
        <end position="1489"/>
    </location>
</feature>
<dbReference type="PANTHER" id="PTHR46682:SF1">
    <property type="entry name" value="ADHESION G-PROTEIN COUPLED RECEPTOR V1"/>
    <property type="match status" value="1"/>
</dbReference>
<accession>A0A3E0L9H1</accession>
<dbReference type="Pfam" id="PF00353">
    <property type="entry name" value="HemolysinCabind"/>
    <property type="match status" value="2"/>
</dbReference>
<dbReference type="InterPro" id="IPR018511">
    <property type="entry name" value="Hemolysin-typ_Ca-bd_CS"/>
</dbReference>
<dbReference type="SUPFAM" id="SSF141072">
    <property type="entry name" value="CalX-like"/>
    <property type="match status" value="9"/>
</dbReference>
<sequence length="1786" mass="183701">MVKATQLRQQWKSRNFSQIPPIEVLSDEVLGTANGAYSSSKNKIYLSASFLNTASSASIINVILEEIGHYVDAQINQVDSAGDEGAIFSELVQGNSIDVGTLQVLQAEDDSGTIHLNGQIITVEQSTNNLQTATGDGGLVVTVDEFGRFGSNSVGGQSAFYDPIGSKPSSSTTYSSFVALGIITNGSTGARTQLEPSASNNEVFTSVNSTNANSTFTIGGLQFQLKQTVQDTFNNTANRTGGRLDQTYTITNSTTQTINFDLVRYVDGDLNFDGSISDGGGRIVQNGQEILFETDAGGIGQTDTTFFGISDIGGTIPTTNRWELDGYSSLRSNVLAGNTLRNTIVEGDSNSDQFIDAGSEYDVALALRNVFSLAPGQSTTYTTITRFGSGEAAQLDITPPTGGVGSLPATTVGNNINVTWSATDPSGIRDYDVFVSVNGGSFAQWQTNVTTTSAVYTGEVGKTYTFYSLATDNAGNEQSATTAPRTSTQVINPITLAISPISVNEDGTPNLVYTFTRSGNLSTSLTTNFSVGGTATFNTDYTQTGAASFTTTTGTVTFAANSTTATVTVNPTADTTVESDETVILTLASGTGYTVGTTTPVTGTINDDEPPIINLAVSPASVTEDGTTNLIYTFTRSGLTTNSLTVNYTLGGTATLNTDYTRTGTNNTVTFAAGSSTATVTVDPTADTTVEPNETVILTLAAGTGYTVGTPNAATGTITNDDTSVTLAVSPSSVTEDGTTNLVYTFTRTGSTTSALTANYTVGGTATNGTDYTSIPTSVTFAANSATATVTVDPTPDTTVEPDETVILTLAAGTGYTVGTPNAATGTITNDDTSVTLAVSPSSVTEDGTTNLVYTFTRTGVTTNALTVNYTLGGTATLNTDYTRTGTTNTVTFAANSPTATVTVDPTADTIVESNETVILTLAAGTGYTVGTPNAATGTITNDDTSVTLAVSPSSVTEDGTTNLVYTFTRTGVTTNALTVNYTLGGTATLNTDYTRTGTTNTVTFAANSPTATVTVDPTADTIVEPDETVILTLATGTGYTVGTPNAATGTITNGIVTPSITLAVSPSSVTEDGTTNLVYTFTRSGVTTDALTVNYTVEGTATNGTDYTSIPTSVTFAANATTATVTVDPTADTTVEPDETVILTLASGTGYTVGTPNAATGTINNDDTRVTLAVSPASVTEDGTTNLVYTFTRTGVTTNALTVNYTLGGTATLNTDYTRTGTTNTVTFAANSPTATVTVDPTADTIVESNETVILTLAAGTGYTIGTTTPVTGTINNDDSASISINDVTVSEGNSGTTNAVFTVTLSNPVDTSVTLNYSTANGTATTADNDYTAIATTPLTFNVGETSKTITVAVNGDTKVENNETFFLNLSNLQANGRNVTITDNQGQGTINDDDSTVTSQLSINDITVVEGQNSNAILTVTVNNPSTQQITVNYTTAPIDATANVDYTSQTGTLTIAANTATATISIPILNDNLNEPDEAFTVTLSNAVNATINPDEAIGQVIITDTLQSSITRTLPNNVENLRLIGSNNINGTGNTGDNKITGNSGNNILAGANGNDIYCFNASTPLGSDTIQETTTGGIDTLDFTGTNTAVRVNLGTTAVQTVVTNNLRLTFSANNTIENIISDSGNDRLTGNSLNNTLTGGGGNDQLTGQNGNDSLIGGFGDDLLTGGNGSDNFIFNSSNLGIDAISDFTPGSDKIVLSKAIFTALQSIIGNGFSQPAEFASVDDDDLVAISSAFIVYSTSSGSIYYNQNGSAAGLGSGSEFANLLTVPTLIAADFTLIN</sequence>
<dbReference type="GO" id="GO:0004930">
    <property type="term" value="F:G protein-coupled receptor activity"/>
    <property type="evidence" value="ECO:0007669"/>
    <property type="project" value="InterPro"/>
</dbReference>